<feature type="region of interest" description="Disordered" evidence="3">
    <location>
        <begin position="563"/>
        <end position="642"/>
    </location>
</feature>
<dbReference type="InterPro" id="IPR019309">
    <property type="entry name" value="WASHC3"/>
</dbReference>
<feature type="region of interest" description="Disordered" evidence="3">
    <location>
        <begin position="1657"/>
        <end position="1677"/>
    </location>
</feature>
<feature type="compositionally biased region" description="Basic residues" evidence="3">
    <location>
        <begin position="937"/>
        <end position="958"/>
    </location>
</feature>
<feature type="compositionally biased region" description="Polar residues" evidence="3">
    <location>
        <begin position="1798"/>
        <end position="1808"/>
    </location>
</feature>
<feature type="coiled-coil region" evidence="2">
    <location>
        <begin position="1243"/>
        <end position="1270"/>
    </location>
</feature>
<evidence type="ECO:0000256" key="1">
    <source>
        <dbReference type="ARBA" id="ARBA00006290"/>
    </source>
</evidence>
<accession>K0RCQ7</accession>
<protein>
    <recommendedName>
        <fullName evidence="4">FH2 domain-containing protein</fullName>
    </recommendedName>
</protein>
<evidence type="ECO:0000313" key="6">
    <source>
        <dbReference type="Proteomes" id="UP000266841"/>
    </source>
</evidence>
<feature type="compositionally biased region" description="Basic residues" evidence="3">
    <location>
        <begin position="1876"/>
        <end position="1892"/>
    </location>
</feature>
<feature type="compositionally biased region" description="Gly residues" evidence="3">
    <location>
        <begin position="127"/>
        <end position="138"/>
    </location>
</feature>
<feature type="compositionally biased region" description="Low complexity" evidence="3">
    <location>
        <begin position="220"/>
        <end position="235"/>
    </location>
</feature>
<evidence type="ECO:0000256" key="2">
    <source>
        <dbReference type="SAM" id="Coils"/>
    </source>
</evidence>
<feature type="region of interest" description="Disordered" evidence="3">
    <location>
        <begin position="1469"/>
        <end position="1616"/>
    </location>
</feature>
<feature type="region of interest" description="Disordered" evidence="3">
    <location>
        <begin position="1"/>
        <end position="160"/>
    </location>
</feature>
<feature type="region of interest" description="Disordered" evidence="3">
    <location>
        <begin position="936"/>
        <end position="958"/>
    </location>
</feature>
<dbReference type="GO" id="GO:0030041">
    <property type="term" value="P:actin filament polymerization"/>
    <property type="evidence" value="ECO:0007669"/>
    <property type="project" value="TreeGrafter"/>
</dbReference>
<feature type="compositionally biased region" description="Basic and acidic residues" evidence="3">
    <location>
        <begin position="7"/>
        <end position="16"/>
    </location>
</feature>
<feature type="region of interest" description="Disordered" evidence="3">
    <location>
        <begin position="495"/>
        <end position="517"/>
    </location>
</feature>
<dbReference type="InterPro" id="IPR015425">
    <property type="entry name" value="FH2_Formin"/>
</dbReference>
<feature type="compositionally biased region" description="Low complexity" evidence="3">
    <location>
        <begin position="22"/>
        <end position="32"/>
    </location>
</feature>
<dbReference type="PROSITE" id="PS51444">
    <property type="entry name" value="FH2"/>
    <property type="match status" value="1"/>
</dbReference>
<feature type="non-terminal residue" evidence="5">
    <location>
        <position position="1"/>
    </location>
</feature>
<dbReference type="Gene3D" id="1.20.58.2220">
    <property type="entry name" value="Formin, FH2 domain"/>
    <property type="match status" value="1"/>
</dbReference>
<dbReference type="OrthoDB" id="196074at2759"/>
<feature type="region of interest" description="Disordered" evidence="3">
    <location>
        <begin position="213"/>
        <end position="258"/>
    </location>
</feature>
<feature type="compositionally biased region" description="Basic and acidic residues" evidence="3">
    <location>
        <begin position="1437"/>
        <end position="1448"/>
    </location>
</feature>
<evidence type="ECO:0000256" key="3">
    <source>
        <dbReference type="SAM" id="MobiDB-lite"/>
    </source>
</evidence>
<feature type="domain" description="FH2" evidence="4">
    <location>
        <begin position="950"/>
        <end position="1386"/>
    </location>
</feature>
<sequence length="1892" mass="203829">PPVRIRSILEIRRDRTLGGGRTASEAAATAPEAEAERAPPPESDEDEDDENDDGSRSEVLEEDDDDDGHAETRPTPEEVAAETATSADDGGGYDGMHVTGPPSAAALLAGASRLKTSARADETTGEATGGRDSGGLDAGGPPSAAALLAGAEDVGGPPSAAALLAGASKLRKRSTATDATAVESADLASAEVSPAGGPPSAAALLAGASKLKKSVPTVESAGGPPSAAALLAGASKLKKSRPQSDESSDDVGGPPSAAALLAGASKLNKRVHSSQDAVDPSHADATVERSVQILKPSAPPLHKDPTYEKYYRMLKMVRIAESSLILHFAFSLSGPSSKQGLPHGAVQNAMIRDDIDPTILDLDPERSLASQRPPADEVQPKSIDPKYLKMIEVGLPLGAVKNSMKRDGLDLSSFGDIDTLLLNGNPMQNTQPDDSTISGTSIQGLIDEKYFRMLKMGLSLGAVKNSMQREGLDLSQFGDLDTMLLSRDFDESLAEEKKVDSVDERSHRSVDLPPPAPAPIGIGALAAAASLKKQSARSDEPATSPGPMGIGALAAAAALKNQSKNGGIQKDSPIDGAVQEPAIRDDPRFSKGLPMGAVKNAMQRDEQDDTIMDLDPDKSLESQRPPQIKGGGDDGPPLNKDPVYEKYFRMLKMGLPMGAVKNAMQRDGQNPQIMDLDPNKPVASQLKSDDDDAPPLKEDPTFAKYFKMLKMGLPMGAVKNAMQRDGQNPDIMDLDPEKSVASQMKKDDEDEEADTSPPLKDDPAYSKYFKMLKMGLPSGAVKNAMQRDGLNPDIMDLDPEKSVASQLNKNDEEEDDGPPLKDDPAYSKYFKMLKMVCTKGLPIGAVKNAMQRDGLDASIMDLDHDKSVASQLNKGDDEPVDKGPPLKDDPTYAKYFKMLKMGLPAGAVQNAMQRDGVDPSILDFDHDKSVEYQKAMASHRGKKKKVAKKKEAKKKPKVRRKKIFWTPVEESTIEDNSLWSMIKGSYDFDSLKVDQDEFESLFTDTMNPAEKKKKVAKENDGASKQKKSVQVIDAKRGMNGGIILARIKLEFSEIADMVNEMDCGKLDDTQLKALREFLPTKEERFAIQGYVKGASASKKTKEAAINDFCACEKYMYAMTEVEMADEKFECMLFKYQFDNKLKELTEGVTTLISACEDVQKSVRLRKLMAMILMLGNQINTGGSGRVAHGFTLDALLKLDEAKAFDKKTSVLQYLVKIVKANEPDLLKVHEEMPSIVPAENVVVESLVSELKELNDQLDSVKATAEAEGRRIRDGKEPDLNISAIDKLKQQKTEIKDVDGVSMYNEAFPTALTPMEQFVQYAEKKTKEALDRTGVLSYFGEDPAMTSTAFFGTLNKFVAAFDSALEVVKRIEKAEIQEEKKRQAALAKEKAKKAAKAVTVAKKISGRATEGLQRQQPKGKLDLTGQRKQFADPFAGPDDVRDDQADDKQAGAVPLKSGIAALAAAAAAKKTSNRVNAESLADIEPSSCTDLEEKSPKTDNPQKPAGHASLGIGALAAAAALKKNSHEDESSDPETKPMPPLSRAPPMGIAAMAAAAAQAKNSLSQEDCVPSPGTNGFFPATKPRSPIKELSSPKSNEHVNAREERYRKKTSSDARTEEAVLHVKSDDFAFPPSSPMAKGIRREVVEAGRASLRHIEVPMLEPDSVPPPPPFGSPDPKTEAKVMLVGAMAAAAARNRTPKTIANKCVQSPEAEKENITGDSAKVLVRQPPMSIGALAAQAARAKKQGDDVKESSNLSSQTTKQVAETSESRTRSGRTEGIEAIGGSTMEVETIISDKTSETASIRASPSLKNAEKLQNESSPDIPGSNETDRVKDEILTQTEKERDDIEKQDIQQGKTIEELEAELNNPELNAEERKRLKKKLKKKRQKMKKST</sequence>
<feature type="compositionally biased region" description="Basic and acidic residues" evidence="3">
    <location>
        <begin position="1766"/>
        <end position="1777"/>
    </location>
</feature>
<feature type="region of interest" description="Disordered" evidence="3">
    <location>
        <begin position="1407"/>
        <end position="1448"/>
    </location>
</feature>
<dbReference type="SMART" id="SM00498">
    <property type="entry name" value="FH2"/>
    <property type="match status" value="1"/>
</dbReference>
<feature type="compositionally biased region" description="Low complexity" evidence="3">
    <location>
        <begin position="1504"/>
        <end position="1520"/>
    </location>
</feature>
<feature type="region of interest" description="Disordered" evidence="3">
    <location>
        <begin position="723"/>
        <end position="764"/>
    </location>
</feature>
<proteinExistence type="inferred from homology"/>
<dbReference type="PANTHER" id="PTHR13015:SF0">
    <property type="entry name" value="WASH COMPLEX SUBUNIT 3"/>
    <property type="match status" value="1"/>
</dbReference>
<feature type="compositionally biased region" description="Polar residues" evidence="3">
    <location>
        <begin position="1751"/>
        <end position="1765"/>
    </location>
</feature>
<feature type="region of interest" description="Disordered" evidence="3">
    <location>
        <begin position="783"/>
        <end position="823"/>
    </location>
</feature>
<dbReference type="eggNOG" id="KOG1924">
    <property type="taxonomic scope" value="Eukaryota"/>
</dbReference>
<keyword evidence="6" id="KW-1185">Reference proteome</keyword>
<feature type="compositionally biased region" description="Low complexity" evidence="3">
    <location>
        <begin position="139"/>
        <end position="160"/>
    </location>
</feature>
<dbReference type="SUPFAM" id="SSF101447">
    <property type="entry name" value="Formin homology 2 domain (FH2 domain)"/>
    <property type="match status" value="1"/>
</dbReference>
<feature type="region of interest" description="Disordered" evidence="3">
    <location>
        <begin position="1700"/>
        <end position="1892"/>
    </location>
</feature>
<dbReference type="GO" id="GO:0071203">
    <property type="term" value="C:WASH complex"/>
    <property type="evidence" value="ECO:0007669"/>
    <property type="project" value="InterPro"/>
</dbReference>
<keyword evidence="2" id="KW-0175">Coiled coil</keyword>
<feature type="compositionally biased region" description="Pro residues" evidence="3">
    <location>
        <begin position="1663"/>
        <end position="1672"/>
    </location>
</feature>
<feature type="compositionally biased region" description="Acidic residues" evidence="3">
    <location>
        <begin position="42"/>
        <end position="52"/>
    </location>
</feature>
<dbReference type="Pfam" id="PF10152">
    <property type="entry name" value="CCDC53"/>
    <property type="match status" value="5"/>
</dbReference>
<dbReference type="GO" id="GO:0006887">
    <property type="term" value="P:exocytosis"/>
    <property type="evidence" value="ECO:0007669"/>
    <property type="project" value="TreeGrafter"/>
</dbReference>
<gene>
    <name evidence="5" type="ORF">THAOC_37194</name>
</gene>
<reference evidence="5 6" key="1">
    <citation type="journal article" date="2012" name="Genome Biol.">
        <title>Genome and low-iron response of an oceanic diatom adapted to chronic iron limitation.</title>
        <authorList>
            <person name="Lommer M."/>
            <person name="Specht M."/>
            <person name="Roy A.S."/>
            <person name="Kraemer L."/>
            <person name="Andreson R."/>
            <person name="Gutowska M.A."/>
            <person name="Wolf J."/>
            <person name="Bergner S.V."/>
            <person name="Schilhabel M.B."/>
            <person name="Klostermeier U.C."/>
            <person name="Beiko R.G."/>
            <person name="Rosenstiel P."/>
            <person name="Hippler M."/>
            <person name="Laroche J."/>
        </authorList>
    </citation>
    <scope>NUCLEOTIDE SEQUENCE [LARGE SCALE GENOMIC DNA]</scope>
    <source>
        <strain evidence="5 6">CCMP1005</strain>
    </source>
</reference>
<feature type="compositionally biased region" description="Basic and acidic residues" evidence="3">
    <location>
        <begin position="1594"/>
        <end position="1616"/>
    </location>
</feature>
<dbReference type="PANTHER" id="PTHR13015">
    <property type="entry name" value="PROTEIN AD-016-RELATED"/>
    <property type="match status" value="1"/>
</dbReference>
<comment type="similarity">
    <text evidence="1">Belongs to the CCDC53 family.</text>
</comment>
<organism evidence="5 6">
    <name type="scientific">Thalassiosira oceanica</name>
    <name type="common">Marine diatom</name>
    <dbReference type="NCBI Taxonomy" id="159749"/>
    <lineage>
        <taxon>Eukaryota</taxon>
        <taxon>Sar</taxon>
        <taxon>Stramenopiles</taxon>
        <taxon>Ochrophyta</taxon>
        <taxon>Bacillariophyta</taxon>
        <taxon>Coscinodiscophyceae</taxon>
        <taxon>Thalassiosirophycidae</taxon>
        <taxon>Thalassiosirales</taxon>
        <taxon>Thalassiosiraceae</taxon>
        <taxon>Thalassiosira</taxon>
    </lineage>
</organism>
<feature type="compositionally biased region" description="Basic and acidic residues" evidence="3">
    <location>
        <begin position="1827"/>
        <end position="1850"/>
    </location>
</feature>
<name>K0RCQ7_THAOC</name>
<dbReference type="Proteomes" id="UP000266841">
    <property type="component" value="Unassembled WGS sequence"/>
</dbReference>
<dbReference type="EMBL" id="AGNL01049922">
    <property type="protein sequence ID" value="EJK44277.1"/>
    <property type="molecule type" value="Genomic_DNA"/>
</dbReference>
<evidence type="ECO:0000313" key="5">
    <source>
        <dbReference type="EMBL" id="EJK44277.1"/>
    </source>
</evidence>
<comment type="caution">
    <text evidence="5">The sequence shown here is derived from an EMBL/GenBank/DDBJ whole genome shotgun (WGS) entry which is preliminary data.</text>
</comment>
<feature type="compositionally biased region" description="Low complexity" evidence="3">
    <location>
        <begin position="1549"/>
        <end position="1558"/>
    </location>
</feature>
<dbReference type="InterPro" id="IPR042201">
    <property type="entry name" value="FH2_Formin_sf"/>
</dbReference>
<feature type="region of interest" description="Disordered" evidence="3">
    <location>
        <begin position="669"/>
        <end position="698"/>
    </location>
</feature>
<feature type="compositionally biased region" description="Low complexity" evidence="3">
    <location>
        <begin position="100"/>
        <end position="112"/>
    </location>
</feature>
<evidence type="ECO:0000259" key="4">
    <source>
        <dbReference type="PROSITE" id="PS51444"/>
    </source>
</evidence>
<dbReference type="Pfam" id="PF02181">
    <property type="entry name" value="FH2"/>
    <property type="match status" value="1"/>
</dbReference>
<feature type="compositionally biased region" description="Basic and acidic residues" evidence="3">
    <location>
        <begin position="495"/>
        <end position="510"/>
    </location>
</feature>